<evidence type="ECO:0000256" key="1">
    <source>
        <dbReference type="SAM" id="MobiDB-lite"/>
    </source>
</evidence>
<gene>
    <name evidence="2" type="primary">Cni-C31H2.14</name>
    <name evidence="2" type="synonym">Cnig_chr_X.g24247</name>
    <name evidence="2" type="ORF">B9Z55_024247</name>
</gene>
<organism evidence="2 3">
    <name type="scientific">Caenorhabditis nigoni</name>
    <dbReference type="NCBI Taxonomy" id="1611254"/>
    <lineage>
        <taxon>Eukaryota</taxon>
        <taxon>Metazoa</taxon>
        <taxon>Ecdysozoa</taxon>
        <taxon>Nematoda</taxon>
        <taxon>Chromadorea</taxon>
        <taxon>Rhabditida</taxon>
        <taxon>Rhabditina</taxon>
        <taxon>Rhabditomorpha</taxon>
        <taxon>Rhabditoidea</taxon>
        <taxon>Rhabditidae</taxon>
        <taxon>Peloderinae</taxon>
        <taxon>Caenorhabditis</taxon>
    </lineage>
</organism>
<evidence type="ECO:0000313" key="2">
    <source>
        <dbReference type="EMBL" id="PIC18307.1"/>
    </source>
</evidence>
<comment type="caution">
    <text evidence="2">The sequence shown here is derived from an EMBL/GenBank/DDBJ whole genome shotgun (WGS) entry which is preliminary data.</text>
</comment>
<dbReference type="EMBL" id="PDUG01000006">
    <property type="protein sequence ID" value="PIC18307.1"/>
    <property type="molecule type" value="Genomic_DNA"/>
</dbReference>
<keyword evidence="3" id="KW-1185">Reference proteome</keyword>
<evidence type="ECO:0000313" key="3">
    <source>
        <dbReference type="Proteomes" id="UP000230233"/>
    </source>
</evidence>
<dbReference type="OrthoDB" id="10296467at2759"/>
<protein>
    <submittedName>
        <fullName evidence="2">Uncharacterized protein</fullName>
    </submittedName>
</protein>
<dbReference type="AlphaFoldDB" id="A0A2G5STE9"/>
<name>A0A2G5STE9_9PELO</name>
<accession>A0A2G5STE9</accession>
<sequence>MSLFSDNPTPKGDIMVQDEFFKKQSKHAEPTGEPPAKKFCVKLGGTQKFSIAFNGSKDAPTKNGASEPSCETEKPKTVKRVAPQDNLSAQVYPRQFRLF</sequence>
<proteinExistence type="predicted"/>
<reference evidence="3" key="1">
    <citation type="submission" date="2017-10" db="EMBL/GenBank/DDBJ databases">
        <title>Rapid genome shrinkage in a self-fertile nematode reveals novel sperm competition proteins.</title>
        <authorList>
            <person name="Yin D."/>
            <person name="Schwarz E.M."/>
            <person name="Thomas C.G."/>
            <person name="Felde R.L."/>
            <person name="Korf I.F."/>
            <person name="Cutter A.D."/>
            <person name="Schartner C.M."/>
            <person name="Ralston E.J."/>
            <person name="Meyer B.J."/>
            <person name="Haag E.S."/>
        </authorList>
    </citation>
    <scope>NUCLEOTIDE SEQUENCE [LARGE SCALE GENOMIC DNA]</scope>
    <source>
        <strain evidence="3">JU1422</strain>
    </source>
</reference>
<feature type="region of interest" description="Disordered" evidence="1">
    <location>
        <begin position="52"/>
        <end position="79"/>
    </location>
</feature>
<dbReference type="Proteomes" id="UP000230233">
    <property type="component" value="Chromosome X"/>
</dbReference>
<dbReference type="STRING" id="1611254.A0A2G5STE9"/>